<keyword evidence="5 9" id="KW-0378">Hydrolase</keyword>
<dbReference type="PATRIC" id="fig|1125717.3.peg.1493"/>
<dbReference type="SUPFAM" id="SSF52743">
    <property type="entry name" value="Subtilisin-like"/>
    <property type="match status" value="1"/>
</dbReference>
<dbReference type="PANTHER" id="PTHR43806:SF11">
    <property type="entry name" value="CEREVISIN-RELATED"/>
    <property type="match status" value="1"/>
</dbReference>
<gene>
    <name evidence="15" type="ORF">HMPREF1317_0339</name>
</gene>
<feature type="repeat" description="Cell wall-binding" evidence="8">
    <location>
        <begin position="1154"/>
        <end position="1173"/>
    </location>
</feature>
<evidence type="ECO:0000256" key="11">
    <source>
        <dbReference type="SAM" id="MobiDB-lite"/>
    </source>
</evidence>
<dbReference type="InterPro" id="IPR015500">
    <property type="entry name" value="Peptidase_S8_subtilisin-rel"/>
</dbReference>
<dbReference type="SUPFAM" id="SSF69360">
    <property type="entry name" value="Cell wall binding repeat"/>
    <property type="match status" value="1"/>
</dbReference>
<dbReference type="AlphaFoldDB" id="J1H5F0"/>
<feature type="compositionally biased region" description="Low complexity" evidence="11">
    <location>
        <begin position="189"/>
        <end position="253"/>
    </location>
</feature>
<dbReference type="InterPro" id="IPR023828">
    <property type="entry name" value="Peptidase_S8_Ser-AS"/>
</dbReference>
<evidence type="ECO:0000256" key="4">
    <source>
        <dbReference type="ARBA" id="ARBA00022737"/>
    </source>
</evidence>
<dbReference type="PANTHER" id="PTHR43806">
    <property type="entry name" value="PEPTIDASE S8"/>
    <property type="match status" value="1"/>
</dbReference>
<keyword evidence="16" id="KW-1185">Reference proteome</keyword>
<evidence type="ECO:0000256" key="7">
    <source>
        <dbReference type="PIRSR" id="PIRSR615500-1"/>
    </source>
</evidence>
<dbReference type="Pfam" id="PF00082">
    <property type="entry name" value="Peptidase_S8"/>
    <property type="match status" value="1"/>
</dbReference>
<dbReference type="RefSeq" id="WP_005871419.1">
    <property type="nucleotide sequence ID" value="NZ_AKFS01000241.1"/>
</dbReference>
<keyword evidence="3 12" id="KW-0732">Signal</keyword>
<dbReference type="Proteomes" id="UP000004578">
    <property type="component" value="Unassembled WGS sequence"/>
</dbReference>
<evidence type="ECO:0000256" key="12">
    <source>
        <dbReference type="SAM" id="SignalP"/>
    </source>
</evidence>
<feature type="domain" description="Peptidase S8/S53" evidence="13">
    <location>
        <begin position="287"/>
        <end position="615"/>
    </location>
</feature>
<evidence type="ECO:0000256" key="8">
    <source>
        <dbReference type="PROSITE-ProRule" id="PRU00591"/>
    </source>
</evidence>
<evidence type="ECO:0000313" key="15">
    <source>
        <dbReference type="EMBL" id="EJF40775.1"/>
    </source>
</evidence>
<dbReference type="Pfam" id="PF01473">
    <property type="entry name" value="Choline_bind_1"/>
    <property type="match status" value="2"/>
</dbReference>
<dbReference type="Gene3D" id="2.10.270.20">
    <property type="match status" value="1"/>
</dbReference>
<evidence type="ECO:0000313" key="16">
    <source>
        <dbReference type="Proteomes" id="UP000004578"/>
    </source>
</evidence>
<dbReference type="InterPro" id="IPR050131">
    <property type="entry name" value="Peptidase_S8_subtilisin-like"/>
</dbReference>
<dbReference type="InterPro" id="IPR023827">
    <property type="entry name" value="Peptidase_S8_Asp-AS"/>
</dbReference>
<dbReference type="PROSITE" id="PS51170">
    <property type="entry name" value="CW"/>
    <property type="match status" value="2"/>
</dbReference>
<dbReference type="InterPro" id="IPR018337">
    <property type="entry name" value="Cell_wall/Cho-bd_repeat"/>
</dbReference>
<evidence type="ECO:0000256" key="10">
    <source>
        <dbReference type="RuleBase" id="RU003355"/>
    </source>
</evidence>
<dbReference type="InterPro" id="IPR010435">
    <property type="entry name" value="C5a/SBT2-like_Fn3"/>
</dbReference>
<organism evidence="15 16">
    <name type="scientific">Schaalia georgiae F0490</name>
    <dbReference type="NCBI Taxonomy" id="1125717"/>
    <lineage>
        <taxon>Bacteria</taxon>
        <taxon>Bacillati</taxon>
        <taxon>Actinomycetota</taxon>
        <taxon>Actinomycetes</taxon>
        <taxon>Actinomycetales</taxon>
        <taxon>Actinomycetaceae</taxon>
        <taxon>Schaalia</taxon>
    </lineage>
</organism>
<feature type="compositionally biased region" description="Polar residues" evidence="11">
    <location>
        <begin position="44"/>
        <end position="56"/>
    </location>
</feature>
<dbReference type="InterPro" id="IPR000209">
    <property type="entry name" value="Peptidase_S8/S53_dom"/>
</dbReference>
<sequence>MPTRRTNALASLIASSSLLLASAVALPAQAFSPPGEDDQGRGSPATSQAAADTALTSKADYENGTGPGPVDDTQSDAAEPDGTGGHAPDEGVRIIVQFEDGVSESDCDEMVDRIGEAVAASVPSAAAGGPAVTRARDYRNVFIGVAIDAPAAALPVIQGVDGMKSAFIEREGHIETDESEQPGGPSGNSSPAHEAGAAGSGSASAAGSPSPADAPSPADTPSSGGAASNGDDAPSGAPASGAAPSQDPAADSGNVEGTAGSLAAEGIDPSNRSAHQMMRMDRVPHKGEGRVIAFLDTGLEVAHPAFSGAVDASKTALKRADVEQALPRLGEGKDGRYVNDKIPFAYDYADDDADVAPSSGAGGFHGTHVAGIAAANADRIRGTASGAQIIVAKVARSGNGSLPDSAVLAALDDMAVLRPDVINLSIGWSAGMDNAADSLYSTVYARLQEAGVTVDAAAGNAYSAGRGNNSGKNLPYASDPDSSVMDEPATYSSAVAVASVDNAPANGAYKASDFSAWGVSPDLRLKPEIASPGGGVVSAVPGGAYDQASGTSMATPQMAGISAIVLERVNTDPLFASMSAAERMGVAQSLIMGTAHPLVDADQGTGAFYSPRKQGAGLVDALAATTSPVYPTVDGAAEPSRPKADLGDGTAGWSFTITVHNLSDSAKSYALSSQALSEAVEGGFFTLRSKDWRGRGISVSYSGAAVAGSGEGATLAVPASGQASVTVSVSPGADFASYAAANAPKGTFIDGFVRLVAQGGSGPDLSVPYLGFYGSWGAADVFDAKASDAAASPAHIYPSAFVDSRTGRSLGANPFAPQNTETIPDPGRYVVSRAASSLATRRAEPRTGLLRSVHTLTSTYANEAGTTVLEYRNYQNYKSVRNANGTVSRAESYHLAPVFDSEDKQVAGLPDGKYTLTIAATTSGPSPTRHAIAYDFALDTTAPRVTVRGVSGEGAGAKVAFDVTDASPLAAFDFHDPSNGTWYYRELVNDDGTVNPDGSHTYHFEVSASALQAAWEAQHGKGAAPSEPYVLAWDWGANPSDKAVVRFPGTTSGAWTHDSHGWWYRLSDGSWPSSTSMVIDGATYRFDASGYMRTGWVSEAGSWYYHLPSGAMAKGWANVGGTWYYLSSGTGAMATGWLNQGGTWYYLAASGAMATGWADVGGTWYYFSSSGAMATGWKWIDGAWYQFSSSGAWTG</sequence>
<dbReference type="CDD" id="cd07475">
    <property type="entry name" value="Peptidases_S8_C5a_Peptidase"/>
    <property type="match status" value="1"/>
</dbReference>
<feature type="active site" description="Charge relay system" evidence="7 9">
    <location>
        <position position="296"/>
    </location>
</feature>
<comment type="similarity">
    <text evidence="1 9 10">Belongs to the peptidase S8 family.</text>
</comment>
<dbReference type="EMBL" id="AKFS01000241">
    <property type="protein sequence ID" value="EJF40775.1"/>
    <property type="molecule type" value="Genomic_DNA"/>
</dbReference>
<evidence type="ECO:0000256" key="5">
    <source>
        <dbReference type="ARBA" id="ARBA00022801"/>
    </source>
</evidence>
<keyword evidence="4" id="KW-0677">Repeat</keyword>
<keyword evidence="2 9" id="KW-0645">Protease</keyword>
<evidence type="ECO:0000259" key="13">
    <source>
        <dbReference type="Pfam" id="PF00082"/>
    </source>
</evidence>
<evidence type="ECO:0000256" key="6">
    <source>
        <dbReference type="ARBA" id="ARBA00022825"/>
    </source>
</evidence>
<dbReference type="OrthoDB" id="614750at2"/>
<dbReference type="PROSITE" id="PS51892">
    <property type="entry name" value="SUBTILASE"/>
    <property type="match status" value="1"/>
</dbReference>
<dbReference type="InterPro" id="IPR034216">
    <property type="entry name" value="C5a_Peptidase"/>
</dbReference>
<feature type="region of interest" description="Disordered" evidence="11">
    <location>
        <begin position="175"/>
        <end position="272"/>
    </location>
</feature>
<proteinExistence type="inferred from homology"/>
<dbReference type="Pfam" id="PF19127">
    <property type="entry name" value="Choline_bind_3"/>
    <property type="match status" value="2"/>
</dbReference>
<dbReference type="InterPro" id="IPR036852">
    <property type="entry name" value="Peptidase_S8/S53_dom_sf"/>
</dbReference>
<feature type="signal peptide" evidence="12">
    <location>
        <begin position="1"/>
        <end position="30"/>
    </location>
</feature>
<evidence type="ECO:0000256" key="9">
    <source>
        <dbReference type="PROSITE-ProRule" id="PRU01240"/>
    </source>
</evidence>
<protein>
    <submittedName>
        <fullName evidence="15">Peptidase, S8/S53 family</fullName>
        <ecNumber evidence="15">3.4.21.-</ecNumber>
    </submittedName>
</protein>
<feature type="repeat" description="Cell wall-binding" evidence="8">
    <location>
        <begin position="1134"/>
        <end position="1153"/>
    </location>
</feature>
<feature type="active site" description="Charge relay system" evidence="7 9">
    <location>
        <position position="365"/>
    </location>
</feature>
<dbReference type="PRINTS" id="PR00723">
    <property type="entry name" value="SUBTILISIN"/>
</dbReference>
<name>J1H5F0_9ACTO</name>
<dbReference type="Gene3D" id="3.40.50.200">
    <property type="entry name" value="Peptidase S8/S53 domain"/>
    <property type="match status" value="1"/>
</dbReference>
<feature type="region of interest" description="Disordered" evidence="11">
    <location>
        <begin position="30"/>
        <end position="90"/>
    </location>
</feature>
<dbReference type="GO" id="GO:0006508">
    <property type="term" value="P:proteolysis"/>
    <property type="evidence" value="ECO:0007669"/>
    <property type="project" value="UniProtKB-KW"/>
</dbReference>
<dbReference type="PROSITE" id="PS00138">
    <property type="entry name" value="SUBTILASE_SER"/>
    <property type="match status" value="1"/>
</dbReference>
<dbReference type="InterPro" id="IPR022398">
    <property type="entry name" value="Peptidase_S8_His-AS"/>
</dbReference>
<evidence type="ECO:0000256" key="3">
    <source>
        <dbReference type="ARBA" id="ARBA00022729"/>
    </source>
</evidence>
<dbReference type="PROSITE" id="PS00136">
    <property type="entry name" value="SUBTILASE_ASP"/>
    <property type="match status" value="1"/>
</dbReference>
<comment type="caution">
    <text evidence="15">The sequence shown here is derived from an EMBL/GenBank/DDBJ whole genome shotgun (WGS) entry which is preliminary data.</text>
</comment>
<evidence type="ECO:0000256" key="2">
    <source>
        <dbReference type="ARBA" id="ARBA00022670"/>
    </source>
</evidence>
<evidence type="ECO:0000259" key="14">
    <source>
        <dbReference type="Pfam" id="PF06280"/>
    </source>
</evidence>
<dbReference type="Gene3D" id="2.60.40.1710">
    <property type="entry name" value="Subtilisin-like superfamily"/>
    <property type="match status" value="1"/>
</dbReference>
<dbReference type="Pfam" id="PF06280">
    <property type="entry name" value="fn3_5"/>
    <property type="match status" value="1"/>
</dbReference>
<dbReference type="EC" id="3.4.21.-" evidence="15"/>
<reference evidence="15 16" key="1">
    <citation type="submission" date="2012-05" db="EMBL/GenBank/DDBJ databases">
        <authorList>
            <person name="Harkins D.M."/>
            <person name="Madupu R."/>
            <person name="Durkin A.S."/>
            <person name="Torralba M."/>
            <person name="Methe B."/>
            <person name="Sutton G.G."/>
            <person name="Nelson K.E."/>
        </authorList>
    </citation>
    <scope>NUCLEOTIDE SEQUENCE [LARGE SCALE GENOMIC DNA]</scope>
    <source>
        <strain evidence="15 16">F0490</strain>
    </source>
</reference>
<dbReference type="GO" id="GO:0004252">
    <property type="term" value="F:serine-type endopeptidase activity"/>
    <property type="evidence" value="ECO:0007669"/>
    <property type="project" value="UniProtKB-UniRule"/>
</dbReference>
<dbReference type="PROSITE" id="PS00137">
    <property type="entry name" value="SUBTILASE_HIS"/>
    <property type="match status" value="1"/>
</dbReference>
<feature type="chain" id="PRO_5003743497" evidence="12">
    <location>
        <begin position="31"/>
        <end position="1195"/>
    </location>
</feature>
<accession>J1H5F0</accession>
<feature type="domain" description="C5a peptidase/Subtilisin-like protease SBT2-like Fn3-like" evidence="14">
    <location>
        <begin position="653"/>
        <end position="770"/>
    </location>
</feature>
<feature type="active site" description="Charge relay system" evidence="7 9">
    <location>
        <position position="552"/>
    </location>
</feature>
<dbReference type="Gene3D" id="2.10.270.10">
    <property type="entry name" value="Cholin Binding"/>
    <property type="match status" value="1"/>
</dbReference>
<dbReference type="GO" id="GO:0016020">
    <property type="term" value="C:membrane"/>
    <property type="evidence" value="ECO:0007669"/>
    <property type="project" value="InterPro"/>
</dbReference>
<keyword evidence="6 9" id="KW-0720">Serine protease</keyword>
<evidence type="ECO:0000256" key="1">
    <source>
        <dbReference type="ARBA" id="ARBA00011073"/>
    </source>
</evidence>